<dbReference type="EMBL" id="CAUYUJ010022458">
    <property type="protein sequence ID" value="CAK0910756.1"/>
    <property type="molecule type" value="Genomic_DNA"/>
</dbReference>
<dbReference type="InterPro" id="IPR058935">
    <property type="entry name" value="At4g15545-like_C"/>
</dbReference>
<evidence type="ECO:0000259" key="1">
    <source>
        <dbReference type="Pfam" id="PF25972"/>
    </source>
</evidence>
<comment type="caution">
    <text evidence="2">The sequence shown here is derived from an EMBL/GenBank/DDBJ whole genome shotgun (WGS) entry which is preliminary data.</text>
</comment>
<feature type="domain" description="At4g15545-like C-terminal" evidence="1">
    <location>
        <begin position="68"/>
        <end position="128"/>
    </location>
</feature>
<organism evidence="2 3">
    <name type="scientific">Prorocentrum cordatum</name>
    <dbReference type="NCBI Taxonomy" id="2364126"/>
    <lineage>
        <taxon>Eukaryota</taxon>
        <taxon>Sar</taxon>
        <taxon>Alveolata</taxon>
        <taxon>Dinophyceae</taxon>
        <taxon>Prorocentrales</taxon>
        <taxon>Prorocentraceae</taxon>
        <taxon>Prorocentrum</taxon>
    </lineage>
</organism>
<dbReference type="PANTHER" id="PTHR47383:SF8">
    <property type="entry name" value="OS01G0768300 PROTEIN"/>
    <property type="match status" value="1"/>
</dbReference>
<accession>A0ABN9YGI6</accession>
<dbReference type="InterPro" id="IPR058936">
    <property type="entry name" value="At4g15545-like"/>
</dbReference>
<dbReference type="Proteomes" id="UP001189429">
    <property type="component" value="Unassembled WGS sequence"/>
</dbReference>
<keyword evidence="3" id="KW-1185">Reference proteome</keyword>
<gene>
    <name evidence="2" type="ORF">PCOR1329_LOCUS84845</name>
</gene>
<evidence type="ECO:0000313" key="3">
    <source>
        <dbReference type="Proteomes" id="UP001189429"/>
    </source>
</evidence>
<evidence type="ECO:0000313" key="2">
    <source>
        <dbReference type="EMBL" id="CAK0910756.1"/>
    </source>
</evidence>
<sequence length="130" mass="13624">MNDEFLRNATPITSAECGFGGASSTPGRGGTSAVASAAGLAHDAAASGAGLRPSAGAAEPAAGAPDGKFFRQARSRLSYEAFNLFLASIKRLNSQQQTREETLGEARRIFGPELQDMYRDFEALLNSHGM</sequence>
<dbReference type="PANTHER" id="PTHR47383">
    <property type="entry name" value="OS03G0659800 PROTEIN"/>
    <property type="match status" value="1"/>
</dbReference>
<protein>
    <recommendedName>
        <fullName evidence="1">At4g15545-like C-terminal domain-containing protein</fullName>
    </recommendedName>
</protein>
<reference evidence="2" key="1">
    <citation type="submission" date="2023-10" db="EMBL/GenBank/DDBJ databases">
        <authorList>
            <person name="Chen Y."/>
            <person name="Shah S."/>
            <person name="Dougan E. K."/>
            <person name="Thang M."/>
            <person name="Chan C."/>
        </authorList>
    </citation>
    <scope>NUCLEOTIDE SEQUENCE [LARGE SCALE GENOMIC DNA]</scope>
</reference>
<dbReference type="Pfam" id="PF25972">
    <property type="entry name" value="At4g15545_C"/>
    <property type="match status" value="1"/>
</dbReference>
<proteinExistence type="predicted"/>
<name>A0ABN9YGI6_9DINO</name>